<dbReference type="Proteomes" id="UP001152622">
    <property type="component" value="Chromosome 20"/>
</dbReference>
<dbReference type="SUPFAM" id="SSF46689">
    <property type="entry name" value="Homeodomain-like"/>
    <property type="match status" value="1"/>
</dbReference>
<evidence type="ECO:0000313" key="10">
    <source>
        <dbReference type="Proteomes" id="UP001152622"/>
    </source>
</evidence>
<dbReference type="GO" id="GO:0000981">
    <property type="term" value="F:DNA-binding transcription factor activity, RNA polymerase II-specific"/>
    <property type="evidence" value="ECO:0007669"/>
    <property type="project" value="TreeGrafter"/>
</dbReference>
<evidence type="ECO:0000256" key="7">
    <source>
        <dbReference type="SAM" id="MobiDB-lite"/>
    </source>
</evidence>
<gene>
    <name evidence="9" type="ORF">SKAU_G00394620</name>
</gene>
<feature type="region of interest" description="Disordered" evidence="7">
    <location>
        <begin position="156"/>
        <end position="187"/>
    </location>
</feature>
<evidence type="ECO:0000256" key="3">
    <source>
        <dbReference type="ARBA" id="ARBA00023163"/>
    </source>
</evidence>
<dbReference type="Gene3D" id="1.10.10.60">
    <property type="entry name" value="Homeodomain-like"/>
    <property type="match status" value="1"/>
</dbReference>
<comment type="subcellular location">
    <subcellularLocation>
        <location evidence="1 5 6">Nucleus</location>
    </subcellularLocation>
</comment>
<dbReference type="InterPro" id="IPR001356">
    <property type="entry name" value="HD"/>
</dbReference>
<comment type="caution">
    <text evidence="9">The sequence shown here is derived from an EMBL/GenBank/DDBJ whole genome shotgun (WGS) entry which is preliminary data.</text>
</comment>
<sequence length="222" mass="25064">MNKRIERSLTGENDENTRHAFEERAEQETLDHGSGRKKKTRTVFSRSQVFQLESTFDMKRYLSTSERALLAAALHLTETQHNSREFSGCDLRLTTTADSKNDSQDQLEDHEITRRHETDYRLHKTEQINTHCYNATAHTLQVCREDALKTIDACPRTDAGDSGGDDGPSKNKISKKNKGAGASRQTSCLCRRAVACRAPGYLLSPGKPRSDHKVQMTFSFSQ</sequence>
<evidence type="ECO:0000256" key="1">
    <source>
        <dbReference type="ARBA" id="ARBA00004123"/>
    </source>
</evidence>
<dbReference type="InterPro" id="IPR051300">
    <property type="entry name" value="HMX_Homeobox_TF"/>
</dbReference>
<evidence type="ECO:0000256" key="5">
    <source>
        <dbReference type="PROSITE-ProRule" id="PRU00108"/>
    </source>
</evidence>
<feature type="compositionally biased region" description="Basic and acidic residues" evidence="7">
    <location>
        <begin position="1"/>
        <end position="34"/>
    </location>
</feature>
<keyword evidence="5 6" id="KW-0371">Homeobox</keyword>
<evidence type="ECO:0000256" key="6">
    <source>
        <dbReference type="RuleBase" id="RU000682"/>
    </source>
</evidence>
<keyword evidence="2" id="KW-0805">Transcription regulation</keyword>
<keyword evidence="5 6" id="KW-0238">DNA-binding</keyword>
<dbReference type="GO" id="GO:0000977">
    <property type="term" value="F:RNA polymerase II transcription regulatory region sequence-specific DNA binding"/>
    <property type="evidence" value="ECO:0007669"/>
    <property type="project" value="TreeGrafter"/>
</dbReference>
<evidence type="ECO:0000256" key="2">
    <source>
        <dbReference type="ARBA" id="ARBA00023015"/>
    </source>
</evidence>
<protein>
    <recommendedName>
        <fullName evidence="8">Homeobox domain-containing protein</fullName>
    </recommendedName>
</protein>
<dbReference type="EMBL" id="JAINUF010000020">
    <property type="protein sequence ID" value="KAJ8336119.1"/>
    <property type="molecule type" value="Genomic_DNA"/>
</dbReference>
<keyword evidence="5 6" id="KW-0539">Nucleus</keyword>
<dbReference type="PANTHER" id="PTHR46110">
    <property type="entry name" value="HOMEOBOX PROTEIN HMX"/>
    <property type="match status" value="1"/>
</dbReference>
<dbReference type="GO" id="GO:0045892">
    <property type="term" value="P:negative regulation of DNA-templated transcription"/>
    <property type="evidence" value="ECO:0007669"/>
    <property type="project" value="TreeGrafter"/>
</dbReference>
<feature type="domain" description="Homeobox" evidence="8">
    <location>
        <begin position="35"/>
        <end position="80"/>
    </location>
</feature>
<dbReference type="PANTHER" id="PTHR46110:SF1">
    <property type="entry name" value="HOMEOBOX PROTEIN HMX1"/>
    <property type="match status" value="1"/>
</dbReference>
<dbReference type="OrthoDB" id="6159439at2759"/>
<dbReference type="GO" id="GO:0005634">
    <property type="term" value="C:nucleus"/>
    <property type="evidence" value="ECO:0007669"/>
    <property type="project" value="UniProtKB-SubCell"/>
</dbReference>
<reference evidence="9" key="1">
    <citation type="journal article" date="2023" name="Science">
        <title>Genome structures resolve the early diversification of teleost fishes.</title>
        <authorList>
            <person name="Parey E."/>
            <person name="Louis A."/>
            <person name="Montfort J."/>
            <person name="Bouchez O."/>
            <person name="Roques C."/>
            <person name="Iampietro C."/>
            <person name="Lluch J."/>
            <person name="Castinel A."/>
            <person name="Donnadieu C."/>
            <person name="Desvignes T."/>
            <person name="Floi Bucao C."/>
            <person name="Jouanno E."/>
            <person name="Wen M."/>
            <person name="Mejri S."/>
            <person name="Dirks R."/>
            <person name="Jansen H."/>
            <person name="Henkel C."/>
            <person name="Chen W.J."/>
            <person name="Zahm M."/>
            <person name="Cabau C."/>
            <person name="Klopp C."/>
            <person name="Thompson A.W."/>
            <person name="Robinson-Rechavi M."/>
            <person name="Braasch I."/>
            <person name="Lecointre G."/>
            <person name="Bobe J."/>
            <person name="Postlethwait J.H."/>
            <person name="Berthelot C."/>
            <person name="Roest Crollius H."/>
            <person name="Guiguen Y."/>
        </authorList>
    </citation>
    <scope>NUCLEOTIDE SEQUENCE</scope>
    <source>
        <strain evidence="9">WJC10195</strain>
    </source>
</reference>
<keyword evidence="3" id="KW-0804">Transcription</keyword>
<evidence type="ECO:0000313" key="9">
    <source>
        <dbReference type="EMBL" id="KAJ8336119.1"/>
    </source>
</evidence>
<keyword evidence="10" id="KW-1185">Reference proteome</keyword>
<dbReference type="Pfam" id="PF00046">
    <property type="entry name" value="Homeodomain"/>
    <property type="match status" value="1"/>
</dbReference>
<dbReference type="InterPro" id="IPR009057">
    <property type="entry name" value="Homeodomain-like_sf"/>
</dbReference>
<feature type="compositionally biased region" description="Basic and acidic residues" evidence="7">
    <location>
        <begin position="99"/>
        <end position="114"/>
    </location>
</feature>
<feature type="region of interest" description="Disordered" evidence="7">
    <location>
        <begin position="95"/>
        <end position="114"/>
    </location>
</feature>
<comment type="similarity">
    <text evidence="4">Belongs to the HMX homeobox family.</text>
</comment>
<proteinExistence type="inferred from homology"/>
<organism evidence="9 10">
    <name type="scientific">Synaphobranchus kaupii</name>
    <name type="common">Kaup's arrowtooth eel</name>
    <dbReference type="NCBI Taxonomy" id="118154"/>
    <lineage>
        <taxon>Eukaryota</taxon>
        <taxon>Metazoa</taxon>
        <taxon>Chordata</taxon>
        <taxon>Craniata</taxon>
        <taxon>Vertebrata</taxon>
        <taxon>Euteleostomi</taxon>
        <taxon>Actinopterygii</taxon>
        <taxon>Neopterygii</taxon>
        <taxon>Teleostei</taxon>
        <taxon>Anguilliformes</taxon>
        <taxon>Synaphobranchidae</taxon>
        <taxon>Synaphobranchus</taxon>
    </lineage>
</organism>
<feature type="DNA-binding region" description="Homeobox" evidence="5">
    <location>
        <begin position="37"/>
        <end position="81"/>
    </location>
</feature>
<name>A0A9Q1IDY6_SYNKA</name>
<evidence type="ECO:0000256" key="4">
    <source>
        <dbReference type="ARBA" id="ARBA00038165"/>
    </source>
</evidence>
<dbReference type="PROSITE" id="PS50071">
    <property type="entry name" value="HOMEOBOX_2"/>
    <property type="match status" value="1"/>
</dbReference>
<feature type="region of interest" description="Disordered" evidence="7">
    <location>
        <begin position="1"/>
        <end position="41"/>
    </location>
</feature>
<dbReference type="SMART" id="SM00389">
    <property type="entry name" value="HOX"/>
    <property type="match status" value="1"/>
</dbReference>
<accession>A0A9Q1IDY6</accession>
<dbReference type="AlphaFoldDB" id="A0A9Q1IDY6"/>
<evidence type="ECO:0000259" key="8">
    <source>
        <dbReference type="PROSITE" id="PS50071"/>
    </source>
</evidence>